<evidence type="ECO:0000313" key="1">
    <source>
        <dbReference type="EMBL" id="GLK01432.1"/>
    </source>
</evidence>
<dbReference type="PANTHER" id="PTHR43135:SF3">
    <property type="entry name" value="ALPHA-D-RIBOSE 1-METHYLPHOSPHONATE 5-TRIPHOSPHATE DIPHOSPHATASE"/>
    <property type="match status" value="1"/>
</dbReference>
<sequence length="327" mass="34121">MTSSAATYFDGTTWREGVLALEEGRPVVHDETPDASLPRFPHAIVGGFTDHHVHLMLVDPSPLTSSRLGRVLDLGAPFARLREWAPKLPVQIDFAGAFLTPPGGYPSDRWWAREGSVREIADADAAALAVAEMADAGASCIKVMSNSEAGPVFDDAVFAAIVASAAEHGIPVYAHAEGPGEAERAVRLGATGLVHTPFTERLDDGEIARQAASAAWITTLAIHEGEPLSIAIDNLRRFAAVGGTVLYGTDMGNGPTPIDLRAEEVEAMRAAGIDGAALIATLAPVDPRTPGAVLLRVPQPAAGVFDPLTAAPLAPTDLVTALTVELP</sequence>
<dbReference type="InterPro" id="IPR051781">
    <property type="entry name" value="Metallo-dep_Hydrolase"/>
</dbReference>
<evidence type="ECO:0008006" key="3">
    <source>
        <dbReference type="Google" id="ProtNLM"/>
    </source>
</evidence>
<accession>A0A9W6M8D7</accession>
<organism evidence="1 2">
    <name type="scientific">Microbacterium keratanolyticum</name>
    <dbReference type="NCBI Taxonomy" id="67574"/>
    <lineage>
        <taxon>Bacteria</taxon>
        <taxon>Bacillati</taxon>
        <taxon>Actinomycetota</taxon>
        <taxon>Actinomycetes</taxon>
        <taxon>Micrococcales</taxon>
        <taxon>Microbacteriaceae</taxon>
        <taxon>Microbacterium</taxon>
    </lineage>
</organism>
<dbReference type="SUPFAM" id="SSF51556">
    <property type="entry name" value="Metallo-dependent hydrolases"/>
    <property type="match status" value="1"/>
</dbReference>
<dbReference type="Proteomes" id="UP001142325">
    <property type="component" value="Unassembled WGS sequence"/>
</dbReference>
<dbReference type="InterPro" id="IPR032466">
    <property type="entry name" value="Metal_Hydrolase"/>
</dbReference>
<dbReference type="PANTHER" id="PTHR43135">
    <property type="entry name" value="ALPHA-D-RIBOSE 1-METHYLPHOSPHONATE 5-TRIPHOSPHATE DIPHOSPHATASE"/>
    <property type="match status" value="1"/>
</dbReference>
<keyword evidence="2" id="KW-1185">Reference proteome</keyword>
<comment type="caution">
    <text evidence="1">The sequence shown here is derived from an EMBL/GenBank/DDBJ whole genome shotgun (WGS) entry which is preliminary data.</text>
</comment>
<proteinExistence type="predicted"/>
<name>A0A9W6M8D7_9MICO</name>
<dbReference type="AlphaFoldDB" id="A0A9W6M8D7"/>
<dbReference type="Gene3D" id="3.20.20.140">
    <property type="entry name" value="Metal-dependent hydrolases"/>
    <property type="match status" value="1"/>
</dbReference>
<reference evidence="1" key="1">
    <citation type="journal article" date="2014" name="Int. J. Syst. Evol. Microbiol.">
        <title>Complete genome sequence of Corynebacterium casei LMG S-19264T (=DSM 44701T), isolated from a smear-ripened cheese.</title>
        <authorList>
            <consortium name="US DOE Joint Genome Institute (JGI-PGF)"/>
            <person name="Walter F."/>
            <person name="Albersmeier A."/>
            <person name="Kalinowski J."/>
            <person name="Ruckert C."/>
        </authorList>
    </citation>
    <scope>NUCLEOTIDE SEQUENCE</scope>
    <source>
        <strain evidence="1">VKM Ac-1958</strain>
    </source>
</reference>
<gene>
    <name evidence="1" type="ORF">GCM10017596_11470</name>
</gene>
<protein>
    <recommendedName>
        <fullName evidence="3">Imidazolonepropionase-like amidohydrolase</fullName>
    </recommendedName>
</protein>
<reference evidence="1" key="2">
    <citation type="submission" date="2023-01" db="EMBL/GenBank/DDBJ databases">
        <authorList>
            <person name="Sun Q."/>
            <person name="Evtushenko L."/>
        </authorList>
    </citation>
    <scope>NUCLEOTIDE SEQUENCE</scope>
    <source>
        <strain evidence="1">VKM Ac-1958</strain>
    </source>
</reference>
<dbReference type="EMBL" id="BSET01000001">
    <property type="protein sequence ID" value="GLK01432.1"/>
    <property type="molecule type" value="Genomic_DNA"/>
</dbReference>
<evidence type="ECO:0000313" key="2">
    <source>
        <dbReference type="Proteomes" id="UP001142325"/>
    </source>
</evidence>
<dbReference type="RefSeq" id="WP_204939076.1">
    <property type="nucleotide sequence ID" value="NZ_BAAAUM010000001.1"/>
</dbReference>